<feature type="domain" description="Methyltransferase" evidence="3">
    <location>
        <begin position="47"/>
        <end position="137"/>
    </location>
</feature>
<evidence type="ECO:0000259" key="3">
    <source>
        <dbReference type="Pfam" id="PF13649"/>
    </source>
</evidence>
<protein>
    <submittedName>
        <fullName evidence="4">Methyltransferase domain-containing protein</fullName>
    </submittedName>
</protein>
<keyword evidence="1 4" id="KW-0489">Methyltransferase</keyword>
<reference evidence="4 5" key="1">
    <citation type="submission" date="2022-10" db="EMBL/GenBank/DDBJ databases">
        <title>The complete genomes of actinobacterial strains from the NBC collection.</title>
        <authorList>
            <person name="Joergensen T.S."/>
            <person name="Alvarez Arevalo M."/>
            <person name="Sterndorff E.B."/>
            <person name="Faurdal D."/>
            <person name="Vuksanovic O."/>
            <person name="Mourched A.-S."/>
            <person name="Charusanti P."/>
            <person name="Shaw S."/>
            <person name="Blin K."/>
            <person name="Weber T."/>
        </authorList>
    </citation>
    <scope>NUCLEOTIDE SEQUENCE [LARGE SCALE GENOMIC DNA]</scope>
    <source>
        <strain evidence="4 5">NBC_00319</strain>
    </source>
</reference>
<gene>
    <name evidence="4" type="ORF">OG579_14055</name>
</gene>
<dbReference type="PANTHER" id="PTHR43861">
    <property type="entry name" value="TRANS-ACONITATE 2-METHYLTRANSFERASE-RELATED"/>
    <property type="match status" value="1"/>
</dbReference>
<dbReference type="Proteomes" id="UP001432128">
    <property type="component" value="Chromosome"/>
</dbReference>
<evidence type="ECO:0000256" key="2">
    <source>
        <dbReference type="ARBA" id="ARBA00022679"/>
    </source>
</evidence>
<dbReference type="KEGG" id="whr:OG579_14055"/>
<dbReference type="Pfam" id="PF13649">
    <property type="entry name" value="Methyltransf_25"/>
    <property type="match status" value="1"/>
</dbReference>
<evidence type="ECO:0000313" key="5">
    <source>
        <dbReference type="Proteomes" id="UP001432128"/>
    </source>
</evidence>
<dbReference type="RefSeq" id="WP_328856432.1">
    <property type="nucleotide sequence ID" value="NZ_CP108021.1"/>
</dbReference>
<dbReference type="EMBL" id="CP108021">
    <property type="protein sequence ID" value="WUM18850.1"/>
    <property type="molecule type" value="Genomic_DNA"/>
</dbReference>
<dbReference type="AlphaFoldDB" id="A0AAU4JYF2"/>
<dbReference type="Gene3D" id="3.40.50.150">
    <property type="entry name" value="Vaccinia Virus protein VP39"/>
    <property type="match status" value="1"/>
</dbReference>
<sequence>MGDTESTRIAYAHWAGEYIHRFGSIAATHPLDRELVRLWASSTSGRVLDVGCGPGQWTGFLHESGCDVSGVDPVTEFVEHARAHHPHLDVAQGDLESLELPAASIGAVFAWYSLIHLDPAAVRRTLTELGRVIAPGGGLLIGHFAADTVVEPFAHTVITAYRWPVSWLADLLAEAGFDVIETHVREAAGQRPHGAVIACRRDAG</sequence>
<dbReference type="InterPro" id="IPR029063">
    <property type="entry name" value="SAM-dependent_MTases_sf"/>
</dbReference>
<evidence type="ECO:0000256" key="1">
    <source>
        <dbReference type="ARBA" id="ARBA00022603"/>
    </source>
</evidence>
<accession>A0AAU4JYF2</accession>
<keyword evidence="2" id="KW-0808">Transferase</keyword>
<dbReference type="PANTHER" id="PTHR43861:SF1">
    <property type="entry name" value="TRANS-ACONITATE 2-METHYLTRANSFERASE"/>
    <property type="match status" value="1"/>
</dbReference>
<evidence type="ECO:0000313" key="4">
    <source>
        <dbReference type="EMBL" id="WUM18850.1"/>
    </source>
</evidence>
<proteinExistence type="predicted"/>
<organism evidence="4 5">
    <name type="scientific">Williamsia herbipolensis</name>
    <dbReference type="NCBI Taxonomy" id="1603258"/>
    <lineage>
        <taxon>Bacteria</taxon>
        <taxon>Bacillati</taxon>
        <taxon>Actinomycetota</taxon>
        <taxon>Actinomycetes</taxon>
        <taxon>Mycobacteriales</taxon>
        <taxon>Nocardiaceae</taxon>
        <taxon>Williamsia</taxon>
    </lineage>
</organism>
<dbReference type="InterPro" id="IPR041698">
    <property type="entry name" value="Methyltransf_25"/>
</dbReference>
<dbReference type="GO" id="GO:0008168">
    <property type="term" value="F:methyltransferase activity"/>
    <property type="evidence" value="ECO:0007669"/>
    <property type="project" value="UniProtKB-KW"/>
</dbReference>
<name>A0AAU4JYF2_9NOCA</name>
<dbReference type="CDD" id="cd02440">
    <property type="entry name" value="AdoMet_MTases"/>
    <property type="match status" value="1"/>
</dbReference>
<dbReference type="SUPFAM" id="SSF53335">
    <property type="entry name" value="S-adenosyl-L-methionine-dependent methyltransferases"/>
    <property type="match status" value="1"/>
</dbReference>
<dbReference type="GO" id="GO:0032259">
    <property type="term" value="P:methylation"/>
    <property type="evidence" value="ECO:0007669"/>
    <property type="project" value="UniProtKB-KW"/>
</dbReference>
<keyword evidence="5" id="KW-1185">Reference proteome</keyword>